<protein>
    <submittedName>
        <fullName evidence="2">Uncharacterized protein</fullName>
    </submittedName>
</protein>
<feature type="compositionally biased region" description="Low complexity" evidence="1">
    <location>
        <begin position="72"/>
        <end position="86"/>
    </location>
</feature>
<proteinExistence type="predicted"/>
<evidence type="ECO:0000313" key="2">
    <source>
        <dbReference type="EMBL" id="GAA3712116.1"/>
    </source>
</evidence>
<organism evidence="2 3">
    <name type="scientific">Microlunatus aurantiacus</name>
    <dbReference type="NCBI Taxonomy" id="446786"/>
    <lineage>
        <taxon>Bacteria</taxon>
        <taxon>Bacillati</taxon>
        <taxon>Actinomycetota</taxon>
        <taxon>Actinomycetes</taxon>
        <taxon>Propionibacteriales</taxon>
        <taxon>Propionibacteriaceae</taxon>
        <taxon>Microlunatus</taxon>
    </lineage>
</organism>
<sequence>MGGDPAHPLHTPRPDHRTTGQPTTCLTTRKDVAVFPPDRHDLPLDSLDVSRQAAERSAVLAAVREQRRRQPRAAPTGQRSSLATGLGLLDGWLRRRRLS</sequence>
<feature type="region of interest" description="Disordered" evidence="1">
    <location>
        <begin position="64"/>
        <end position="86"/>
    </location>
</feature>
<dbReference type="EMBL" id="BAAAYX010000014">
    <property type="protein sequence ID" value="GAA3712116.1"/>
    <property type="molecule type" value="Genomic_DNA"/>
</dbReference>
<gene>
    <name evidence="2" type="ORF">GCM10022204_33740</name>
</gene>
<evidence type="ECO:0000313" key="3">
    <source>
        <dbReference type="Proteomes" id="UP001500051"/>
    </source>
</evidence>
<name>A0ABP7E0Y8_9ACTN</name>
<reference evidence="3" key="1">
    <citation type="journal article" date="2019" name="Int. J. Syst. Evol. Microbiol.">
        <title>The Global Catalogue of Microorganisms (GCM) 10K type strain sequencing project: providing services to taxonomists for standard genome sequencing and annotation.</title>
        <authorList>
            <consortium name="The Broad Institute Genomics Platform"/>
            <consortium name="The Broad Institute Genome Sequencing Center for Infectious Disease"/>
            <person name="Wu L."/>
            <person name="Ma J."/>
        </authorList>
    </citation>
    <scope>NUCLEOTIDE SEQUENCE [LARGE SCALE GENOMIC DNA]</scope>
    <source>
        <strain evidence="3">JCM 16548</strain>
    </source>
</reference>
<keyword evidence="3" id="KW-1185">Reference proteome</keyword>
<comment type="caution">
    <text evidence="2">The sequence shown here is derived from an EMBL/GenBank/DDBJ whole genome shotgun (WGS) entry which is preliminary data.</text>
</comment>
<accession>A0ABP7E0Y8</accession>
<feature type="region of interest" description="Disordered" evidence="1">
    <location>
        <begin position="1"/>
        <end position="23"/>
    </location>
</feature>
<dbReference type="Proteomes" id="UP001500051">
    <property type="component" value="Unassembled WGS sequence"/>
</dbReference>
<evidence type="ECO:0000256" key="1">
    <source>
        <dbReference type="SAM" id="MobiDB-lite"/>
    </source>
</evidence>